<dbReference type="EMBL" id="KN818498">
    <property type="protein sequence ID" value="KIL55573.1"/>
    <property type="molecule type" value="Genomic_DNA"/>
</dbReference>
<dbReference type="InParanoid" id="A0A0C2WHJ3"/>
<organism evidence="1 2">
    <name type="scientific">Amanita muscaria (strain Koide BX008)</name>
    <dbReference type="NCBI Taxonomy" id="946122"/>
    <lineage>
        <taxon>Eukaryota</taxon>
        <taxon>Fungi</taxon>
        <taxon>Dikarya</taxon>
        <taxon>Basidiomycota</taxon>
        <taxon>Agaricomycotina</taxon>
        <taxon>Agaricomycetes</taxon>
        <taxon>Agaricomycetidae</taxon>
        <taxon>Agaricales</taxon>
        <taxon>Pluteineae</taxon>
        <taxon>Amanitaceae</taxon>
        <taxon>Amanita</taxon>
    </lineage>
</organism>
<sequence length="96" mass="11025">MPIKHSTGEIINRAVTNASESCVFNSLLRRSEVGTDAILKYGSDSQQSWLRVNSTFSLLSSRRFTYSYKQHVQGLISLRGIRSFRRQTRLHWSDSC</sequence>
<dbReference type="HOGENOM" id="CLU_2359254_0_0_1"/>
<name>A0A0C2WHJ3_AMAMK</name>
<gene>
    <name evidence="1" type="ORF">M378DRAFT_584591</name>
</gene>
<evidence type="ECO:0000313" key="2">
    <source>
        <dbReference type="Proteomes" id="UP000054549"/>
    </source>
</evidence>
<keyword evidence="2" id="KW-1185">Reference proteome</keyword>
<proteinExistence type="predicted"/>
<dbReference type="Proteomes" id="UP000054549">
    <property type="component" value="Unassembled WGS sequence"/>
</dbReference>
<accession>A0A0C2WHJ3</accession>
<reference evidence="1 2" key="1">
    <citation type="submission" date="2014-04" db="EMBL/GenBank/DDBJ databases">
        <title>Evolutionary Origins and Diversification of the Mycorrhizal Mutualists.</title>
        <authorList>
            <consortium name="DOE Joint Genome Institute"/>
            <consortium name="Mycorrhizal Genomics Consortium"/>
            <person name="Kohler A."/>
            <person name="Kuo A."/>
            <person name="Nagy L.G."/>
            <person name="Floudas D."/>
            <person name="Copeland A."/>
            <person name="Barry K.W."/>
            <person name="Cichocki N."/>
            <person name="Veneault-Fourrey C."/>
            <person name="LaButti K."/>
            <person name="Lindquist E.A."/>
            <person name="Lipzen A."/>
            <person name="Lundell T."/>
            <person name="Morin E."/>
            <person name="Murat C."/>
            <person name="Riley R."/>
            <person name="Ohm R."/>
            <person name="Sun H."/>
            <person name="Tunlid A."/>
            <person name="Henrissat B."/>
            <person name="Grigoriev I.V."/>
            <person name="Hibbett D.S."/>
            <person name="Martin F."/>
        </authorList>
    </citation>
    <scope>NUCLEOTIDE SEQUENCE [LARGE SCALE GENOMIC DNA]</scope>
    <source>
        <strain evidence="1 2">Koide BX008</strain>
    </source>
</reference>
<evidence type="ECO:0000313" key="1">
    <source>
        <dbReference type="EMBL" id="KIL55573.1"/>
    </source>
</evidence>
<dbReference type="AlphaFoldDB" id="A0A0C2WHJ3"/>
<protein>
    <submittedName>
        <fullName evidence="1">Uncharacterized protein</fullName>
    </submittedName>
</protein>